<organism evidence="13 14">
    <name type="scientific">Globodera rostochiensis</name>
    <name type="common">Golden nematode worm</name>
    <name type="synonym">Heterodera rostochiensis</name>
    <dbReference type="NCBI Taxonomy" id="31243"/>
    <lineage>
        <taxon>Eukaryota</taxon>
        <taxon>Metazoa</taxon>
        <taxon>Ecdysozoa</taxon>
        <taxon>Nematoda</taxon>
        <taxon>Chromadorea</taxon>
        <taxon>Rhabditida</taxon>
        <taxon>Tylenchina</taxon>
        <taxon>Tylenchomorpha</taxon>
        <taxon>Tylenchoidea</taxon>
        <taxon>Heteroderidae</taxon>
        <taxon>Heteroderinae</taxon>
        <taxon>Globodera</taxon>
    </lineage>
</organism>
<feature type="region of interest" description="Disordered" evidence="10">
    <location>
        <begin position="122"/>
        <end position="340"/>
    </location>
</feature>
<dbReference type="GO" id="GO:0005930">
    <property type="term" value="C:axoneme"/>
    <property type="evidence" value="ECO:0007669"/>
    <property type="project" value="UniProtKB-SubCell"/>
</dbReference>
<keyword evidence="13" id="KW-1185">Reference proteome</keyword>
<keyword evidence="5" id="KW-0175">Coiled coil</keyword>
<dbReference type="FunFam" id="1.10.418.50:FF:000001">
    <property type="entry name" value="TRAF3-interacting protein 1 isoform X1"/>
    <property type="match status" value="1"/>
</dbReference>
<keyword evidence="4" id="KW-0970">Cilium biogenesis/degradation</keyword>
<dbReference type="GO" id="GO:0070507">
    <property type="term" value="P:regulation of microtubule cytoskeleton organization"/>
    <property type="evidence" value="ECO:0007669"/>
    <property type="project" value="TreeGrafter"/>
</dbReference>
<evidence type="ECO:0000256" key="3">
    <source>
        <dbReference type="ARBA" id="ARBA00022490"/>
    </source>
</evidence>
<evidence type="ECO:0000256" key="8">
    <source>
        <dbReference type="ARBA" id="ARBA00043971"/>
    </source>
</evidence>
<dbReference type="InterPro" id="IPR018799">
    <property type="entry name" value="TRAF3IP1"/>
</dbReference>
<comment type="subcellular location">
    <subcellularLocation>
        <location evidence="2">Cytoplasm</location>
        <location evidence="2">Cytoskeleton</location>
        <location evidence="2">Cilium axoneme</location>
    </subcellularLocation>
    <subcellularLocation>
        <location evidence="1">Cytoplasm</location>
        <location evidence="1">Cytoskeleton</location>
        <location evidence="1">Cilium basal body</location>
    </subcellularLocation>
</comment>
<keyword evidence="6" id="KW-0206">Cytoskeleton</keyword>
<feature type="domain" description="TRAF3-interacting protein 1 N-terminal" evidence="11">
    <location>
        <begin position="5"/>
        <end position="111"/>
    </location>
</feature>
<dbReference type="GO" id="GO:0008017">
    <property type="term" value="F:microtubule binding"/>
    <property type="evidence" value="ECO:0007669"/>
    <property type="project" value="InterPro"/>
</dbReference>
<dbReference type="Pfam" id="PF17749">
    <property type="entry name" value="MIP-T3_C"/>
    <property type="match status" value="1"/>
</dbReference>
<protein>
    <recommendedName>
        <fullName evidence="9">TRAF3-interacting protein 1</fullName>
    </recommendedName>
</protein>
<keyword evidence="7" id="KW-0966">Cell projection</keyword>
<evidence type="ECO:0000256" key="10">
    <source>
        <dbReference type="SAM" id="MobiDB-lite"/>
    </source>
</evidence>
<evidence type="ECO:0000256" key="5">
    <source>
        <dbReference type="ARBA" id="ARBA00023054"/>
    </source>
</evidence>
<evidence type="ECO:0000256" key="4">
    <source>
        <dbReference type="ARBA" id="ARBA00022794"/>
    </source>
</evidence>
<dbReference type="GO" id="GO:0060271">
    <property type="term" value="P:cilium assembly"/>
    <property type="evidence" value="ECO:0007669"/>
    <property type="project" value="TreeGrafter"/>
</dbReference>
<dbReference type="Proteomes" id="UP000887572">
    <property type="component" value="Unplaced"/>
</dbReference>
<keyword evidence="3" id="KW-0963">Cytoplasm</keyword>
<evidence type="ECO:0000256" key="9">
    <source>
        <dbReference type="ARBA" id="ARBA00070492"/>
    </source>
</evidence>
<accession>A0A914I907</accession>
<dbReference type="InterPro" id="IPR042576">
    <property type="entry name" value="TRAF3IP1_N_sf"/>
</dbReference>
<dbReference type="Pfam" id="PF10243">
    <property type="entry name" value="MIP-T3"/>
    <property type="match status" value="1"/>
</dbReference>
<dbReference type="AlphaFoldDB" id="A0A914I907"/>
<dbReference type="Gene3D" id="1.10.418.50">
    <property type="entry name" value="Microtubule-binding protein MIP-T3"/>
    <property type="match status" value="1"/>
</dbReference>
<feature type="domain" description="TRAF3-interacting protein 1 C-terminal" evidence="12">
    <location>
        <begin position="429"/>
        <end position="576"/>
    </location>
</feature>
<dbReference type="PANTHER" id="PTHR31363">
    <property type="entry name" value="TRAF3-INTERACTING PROTEIN 1"/>
    <property type="match status" value="1"/>
</dbReference>
<comment type="similarity">
    <text evidence="8">Belongs to the TRAF3IP1 family.</text>
</comment>
<evidence type="ECO:0000313" key="14">
    <source>
        <dbReference type="WBParaSite" id="Gr19_v10_g8012.t1"/>
    </source>
</evidence>
<dbReference type="GO" id="GO:0042073">
    <property type="term" value="P:intraciliary transport"/>
    <property type="evidence" value="ECO:0007669"/>
    <property type="project" value="TreeGrafter"/>
</dbReference>
<dbReference type="InterPro" id="IPR040468">
    <property type="entry name" value="TRAF3IP1_N"/>
</dbReference>
<dbReference type="GO" id="GO:0048731">
    <property type="term" value="P:system development"/>
    <property type="evidence" value="ECO:0007669"/>
    <property type="project" value="UniProtKB-ARBA"/>
</dbReference>
<dbReference type="InterPro" id="IPR041476">
    <property type="entry name" value="TRAF3IP1_C"/>
</dbReference>
<name>A0A914I907_GLORO</name>
<proteinExistence type="inferred from homology"/>
<evidence type="ECO:0000313" key="13">
    <source>
        <dbReference type="Proteomes" id="UP000887572"/>
    </source>
</evidence>
<dbReference type="WBParaSite" id="Gr19_v10_g8012.t1">
    <property type="protein sequence ID" value="Gr19_v10_g8012.t1"/>
    <property type="gene ID" value="Gr19_v10_g8012"/>
</dbReference>
<dbReference type="GO" id="GO:0048513">
    <property type="term" value="P:animal organ development"/>
    <property type="evidence" value="ECO:0007669"/>
    <property type="project" value="UniProtKB-ARBA"/>
</dbReference>
<evidence type="ECO:0000256" key="1">
    <source>
        <dbReference type="ARBA" id="ARBA00004120"/>
    </source>
</evidence>
<evidence type="ECO:0000256" key="2">
    <source>
        <dbReference type="ARBA" id="ARBA00004430"/>
    </source>
</evidence>
<feature type="compositionally biased region" description="Basic and acidic residues" evidence="10">
    <location>
        <begin position="140"/>
        <end position="219"/>
    </location>
</feature>
<evidence type="ECO:0000256" key="7">
    <source>
        <dbReference type="ARBA" id="ARBA00023273"/>
    </source>
</evidence>
<dbReference type="GO" id="GO:0036064">
    <property type="term" value="C:ciliary basal body"/>
    <property type="evidence" value="ECO:0007669"/>
    <property type="project" value="TreeGrafter"/>
</dbReference>
<feature type="compositionally biased region" description="Low complexity" evidence="10">
    <location>
        <begin position="223"/>
        <end position="232"/>
    </location>
</feature>
<feature type="compositionally biased region" description="Low complexity" evidence="10">
    <location>
        <begin position="124"/>
        <end position="139"/>
    </location>
</feature>
<reference evidence="14" key="1">
    <citation type="submission" date="2022-11" db="UniProtKB">
        <authorList>
            <consortium name="WormBaseParasite"/>
        </authorList>
    </citation>
    <scope>IDENTIFICATION</scope>
</reference>
<dbReference type="PANTHER" id="PTHR31363:SF0">
    <property type="entry name" value="TRAF3-INTERACTING PROTEIN 1"/>
    <property type="match status" value="1"/>
</dbReference>
<dbReference type="GO" id="GO:0030992">
    <property type="term" value="C:intraciliary transport particle B"/>
    <property type="evidence" value="ECO:0007669"/>
    <property type="project" value="TreeGrafter"/>
</dbReference>
<sequence>MDTGRTKELFSALIQRPALTDQLLQRPPFKFIHDIVHETLCVSGYLDGLFTSDELDSTKAGSSRDNKMAFLQKLIDALNMDGHLDDVKPSKIVAGKEAEMTNLLLQSLASESALYVNEKKAVAKKTGVSSSKSKSSSSSKSKDEERRKNSSKKDRGNVKEERSSSKHRSKEKESNKLKTTEQVQEKRKSKNRDAKVATEAEKLSSTDRERRKKRSDSIPRNKTSTSITNSNNVGNPLMDENVLAQQSLDDIYKTDLNETRTTPGRESSGGTSKGGDDSGIAEEMSAESERHEPVNGTPVVGFNSTPEFIEFHPSSSSPTPMVATHSVRPGTAMGRPQTAIGRPGTAIARLAPPKPKKNVISTNNSARDENVPFNDQPQQISLILEENAEKEAQKEVENFLVAEDEEQMFVGVAGADFASEGASVSNLRQGDEHGVLVNRIVENTRMLEEKHLQEDGPFVETDELDVQEQRRVRAEIESVQRVLQRATQNVQPLVRTIEFVSDDFDTMLRELEECRKQSTVLERRLQERATGVSSQVVALGATLRALDSDIRDTREHLARSHANVLKNERKIVTMLDAK</sequence>
<evidence type="ECO:0000259" key="11">
    <source>
        <dbReference type="Pfam" id="PF10243"/>
    </source>
</evidence>
<evidence type="ECO:0000259" key="12">
    <source>
        <dbReference type="Pfam" id="PF17749"/>
    </source>
</evidence>
<evidence type="ECO:0000256" key="6">
    <source>
        <dbReference type="ARBA" id="ARBA00023212"/>
    </source>
</evidence>